<dbReference type="Gene3D" id="3.30.70.330">
    <property type="match status" value="1"/>
</dbReference>
<feature type="compositionally biased region" description="Acidic residues" evidence="5">
    <location>
        <begin position="747"/>
        <end position="761"/>
    </location>
</feature>
<evidence type="ECO:0000259" key="6">
    <source>
        <dbReference type="PROSITE" id="PS50102"/>
    </source>
</evidence>
<dbReference type="Pfam" id="PF00076">
    <property type="entry name" value="RRM_1"/>
    <property type="match status" value="1"/>
</dbReference>
<evidence type="ECO:0000256" key="1">
    <source>
        <dbReference type="ARBA" id="ARBA00022884"/>
    </source>
</evidence>
<dbReference type="InterPro" id="IPR012677">
    <property type="entry name" value="Nucleotide-bd_a/b_plait_sf"/>
</dbReference>
<reference evidence="8" key="1">
    <citation type="journal article" date="2020" name="Stud. Mycol.">
        <title>101 Dothideomycetes genomes: a test case for predicting lifestyles and emergence of pathogens.</title>
        <authorList>
            <person name="Haridas S."/>
            <person name="Albert R."/>
            <person name="Binder M."/>
            <person name="Bloem J."/>
            <person name="Labutti K."/>
            <person name="Salamov A."/>
            <person name="Andreopoulos B."/>
            <person name="Baker S."/>
            <person name="Barry K."/>
            <person name="Bills G."/>
            <person name="Bluhm B."/>
            <person name="Cannon C."/>
            <person name="Castanera R."/>
            <person name="Culley D."/>
            <person name="Daum C."/>
            <person name="Ezra D."/>
            <person name="Gonzalez J."/>
            <person name="Henrissat B."/>
            <person name="Kuo A."/>
            <person name="Liang C."/>
            <person name="Lipzen A."/>
            <person name="Lutzoni F."/>
            <person name="Magnuson J."/>
            <person name="Mondo S."/>
            <person name="Nolan M."/>
            <person name="Ohm R."/>
            <person name="Pangilinan J."/>
            <person name="Park H.-J."/>
            <person name="Ramirez L."/>
            <person name="Alfaro M."/>
            <person name="Sun H."/>
            <person name="Tritt A."/>
            <person name="Yoshinaga Y."/>
            <person name="Zwiers L.-H."/>
            <person name="Turgeon B."/>
            <person name="Goodwin S."/>
            <person name="Spatafora J."/>
            <person name="Crous P."/>
            <person name="Grigoriev I."/>
        </authorList>
    </citation>
    <scope>NUCLEOTIDE SEQUENCE</scope>
    <source>
        <strain evidence="8">CBS 207.26</strain>
    </source>
</reference>
<organism evidence="8 9">
    <name type="scientific">Zopfia rhizophila CBS 207.26</name>
    <dbReference type="NCBI Taxonomy" id="1314779"/>
    <lineage>
        <taxon>Eukaryota</taxon>
        <taxon>Fungi</taxon>
        <taxon>Dikarya</taxon>
        <taxon>Ascomycota</taxon>
        <taxon>Pezizomycotina</taxon>
        <taxon>Dothideomycetes</taxon>
        <taxon>Dothideomycetes incertae sedis</taxon>
        <taxon>Zopfiaceae</taxon>
        <taxon>Zopfia</taxon>
    </lineage>
</organism>
<feature type="region of interest" description="Disordered" evidence="5">
    <location>
        <begin position="482"/>
        <end position="502"/>
    </location>
</feature>
<evidence type="ECO:0000259" key="7">
    <source>
        <dbReference type="PROSITE" id="PS50103"/>
    </source>
</evidence>
<keyword evidence="4" id="KW-0479">Metal-binding</keyword>
<evidence type="ECO:0000313" key="9">
    <source>
        <dbReference type="Proteomes" id="UP000800200"/>
    </source>
</evidence>
<dbReference type="GO" id="GO:0003723">
    <property type="term" value="F:RNA binding"/>
    <property type="evidence" value="ECO:0007669"/>
    <property type="project" value="UniProtKB-UniRule"/>
</dbReference>
<feature type="domain" description="RRM" evidence="6">
    <location>
        <begin position="358"/>
        <end position="430"/>
    </location>
</feature>
<dbReference type="PROSITE" id="PS50103">
    <property type="entry name" value="ZF_C3H1"/>
    <property type="match status" value="1"/>
</dbReference>
<evidence type="ECO:0000256" key="2">
    <source>
        <dbReference type="ARBA" id="ARBA00043866"/>
    </source>
</evidence>
<dbReference type="PANTHER" id="PTHR14398">
    <property type="entry name" value="RNA RECOGNITION RRM/RNP DOMAIN"/>
    <property type="match status" value="1"/>
</dbReference>
<evidence type="ECO:0008006" key="10">
    <source>
        <dbReference type="Google" id="ProtNLM"/>
    </source>
</evidence>
<dbReference type="EMBL" id="ML994612">
    <property type="protein sequence ID" value="KAF2194280.1"/>
    <property type="molecule type" value="Genomic_DNA"/>
</dbReference>
<feature type="compositionally biased region" description="Polar residues" evidence="5">
    <location>
        <begin position="349"/>
        <end position="358"/>
    </location>
</feature>
<dbReference type="SUPFAM" id="SSF54928">
    <property type="entry name" value="RNA-binding domain, RBD"/>
    <property type="match status" value="1"/>
</dbReference>
<dbReference type="Gene3D" id="1.20.1390.10">
    <property type="entry name" value="PWI domain"/>
    <property type="match status" value="1"/>
</dbReference>
<keyword evidence="4" id="KW-0862">Zinc</keyword>
<keyword evidence="9" id="KW-1185">Reference proteome</keyword>
<feature type="region of interest" description="Disordered" evidence="5">
    <location>
        <begin position="521"/>
        <end position="540"/>
    </location>
</feature>
<dbReference type="SMART" id="SM00360">
    <property type="entry name" value="RRM"/>
    <property type="match status" value="1"/>
</dbReference>
<accession>A0A6A6EW04</accession>
<dbReference type="CDD" id="cd12257">
    <property type="entry name" value="RRM1_RBM26_like"/>
    <property type="match status" value="1"/>
</dbReference>
<feature type="region of interest" description="Disordered" evidence="5">
    <location>
        <begin position="315"/>
        <end position="358"/>
    </location>
</feature>
<evidence type="ECO:0000256" key="4">
    <source>
        <dbReference type="PROSITE-ProRule" id="PRU00723"/>
    </source>
</evidence>
<keyword evidence="4" id="KW-0863">Zinc-finger</keyword>
<protein>
    <recommendedName>
        <fullName evidence="10">RNA-binding domain-containing protein</fullName>
    </recommendedName>
</protein>
<feature type="compositionally biased region" description="Polar residues" evidence="5">
    <location>
        <begin position="113"/>
        <end position="131"/>
    </location>
</feature>
<dbReference type="PANTHER" id="PTHR14398:SF0">
    <property type="entry name" value="ZINC FINGER PROTEIN SWM"/>
    <property type="match status" value="1"/>
</dbReference>
<comment type="function">
    <text evidence="2">May be involved in the turnover of nuclear polyadenylated (pA+) RNA.</text>
</comment>
<dbReference type="InterPro" id="IPR045137">
    <property type="entry name" value="RBM26/27"/>
</dbReference>
<evidence type="ECO:0000256" key="3">
    <source>
        <dbReference type="PROSITE-ProRule" id="PRU00176"/>
    </source>
</evidence>
<feature type="compositionally biased region" description="Low complexity" evidence="5">
    <location>
        <begin position="92"/>
        <end position="102"/>
    </location>
</feature>
<feature type="domain" description="C3H1-type" evidence="7">
    <location>
        <begin position="260"/>
        <end position="288"/>
    </location>
</feature>
<feature type="compositionally biased region" description="Basic and acidic residues" evidence="5">
    <location>
        <begin position="132"/>
        <end position="162"/>
    </location>
</feature>
<dbReference type="FunFam" id="3.30.70.330:FF:000647">
    <property type="entry name" value="CCCH zinc finger and RRM domain protein"/>
    <property type="match status" value="1"/>
</dbReference>
<gene>
    <name evidence="8" type="ORF">K469DRAFT_709787</name>
</gene>
<dbReference type="AlphaFoldDB" id="A0A6A6EW04"/>
<name>A0A6A6EW04_9PEZI</name>
<feature type="region of interest" description="Disordered" evidence="5">
    <location>
        <begin position="692"/>
        <end position="761"/>
    </location>
</feature>
<dbReference type="GO" id="GO:0008270">
    <property type="term" value="F:zinc ion binding"/>
    <property type="evidence" value="ECO:0007669"/>
    <property type="project" value="UniProtKB-KW"/>
</dbReference>
<evidence type="ECO:0000313" key="8">
    <source>
        <dbReference type="EMBL" id="KAF2194280.1"/>
    </source>
</evidence>
<keyword evidence="1 3" id="KW-0694">RNA-binding</keyword>
<feature type="compositionally biased region" description="Gly residues" evidence="5">
    <location>
        <begin position="325"/>
        <end position="339"/>
    </location>
</feature>
<feature type="region of interest" description="Disordered" evidence="5">
    <location>
        <begin position="551"/>
        <end position="576"/>
    </location>
</feature>
<dbReference type="OrthoDB" id="443401at2759"/>
<feature type="compositionally biased region" description="Acidic residues" evidence="5">
    <location>
        <begin position="713"/>
        <end position="723"/>
    </location>
</feature>
<dbReference type="Pfam" id="PF01480">
    <property type="entry name" value="PWI"/>
    <property type="match status" value="1"/>
</dbReference>
<dbReference type="GO" id="GO:0005634">
    <property type="term" value="C:nucleus"/>
    <property type="evidence" value="ECO:0007669"/>
    <property type="project" value="TreeGrafter"/>
</dbReference>
<feature type="region of interest" description="Disordered" evidence="5">
    <location>
        <begin position="85"/>
        <end position="181"/>
    </location>
</feature>
<evidence type="ECO:0000256" key="5">
    <source>
        <dbReference type="SAM" id="MobiDB-lite"/>
    </source>
</evidence>
<dbReference type="Proteomes" id="UP000800200">
    <property type="component" value="Unassembled WGS sequence"/>
</dbReference>
<dbReference type="InterPro" id="IPR000504">
    <property type="entry name" value="RRM_dom"/>
</dbReference>
<feature type="zinc finger region" description="C3H1-type" evidence="4">
    <location>
        <begin position="260"/>
        <end position="288"/>
    </location>
</feature>
<dbReference type="PROSITE" id="PS50102">
    <property type="entry name" value="RRM"/>
    <property type="match status" value="1"/>
</dbReference>
<proteinExistence type="predicted"/>
<dbReference type="InterPro" id="IPR002483">
    <property type="entry name" value="PWI_dom"/>
</dbReference>
<feature type="compositionally biased region" description="Polar residues" evidence="5">
    <location>
        <begin position="731"/>
        <end position="741"/>
    </location>
</feature>
<dbReference type="InterPro" id="IPR035979">
    <property type="entry name" value="RBD_domain_sf"/>
</dbReference>
<dbReference type="InterPro" id="IPR000571">
    <property type="entry name" value="Znf_CCCH"/>
</dbReference>
<feature type="compositionally biased region" description="Polar residues" evidence="5">
    <location>
        <begin position="531"/>
        <end position="540"/>
    </location>
</feature>
<sequence>MHVDDADKTILKQWIIPKLEKISDADADVLADYVIALVTTDESDEAVKQSCLDALPDFLHDHTGPFIDEVINAIRNKSYLSSPELPAPALPSAPSLSAEAAPFNPPTGPSAGTIRQTHLPSLLNGLQNGKGDQSRKRSYNDRETSEPRDVRDSHYNRGDRPFKQAARRGGRNSRGGFGGPDINMGSMAGFGGMPNSMAPMSNIPALSTSGGFQAFDPANPMSSFLAMTAMGMGLPGMPSMAFAGSPPFGQSGSNNQALPPGRKERCKDYDTKGYCVIGSLCPYEHGEGGAAPFVIPPSSDEYDPNQASLAIEPQKSAHGQRGLQGNRGGFRGRGGGSTGGRARAPFSQAGPTTDRSNTTVVVEQIPEEKFSEDAVRGFFSEFGTIVDVQMQPYKRLAIVKFNDHLSASRAYNSPKVIFDNRFVKVYWYKPESLPTLPGNANANANGAIKASSPPVVKGKDEEMFDAAEVEKKQAEAQKAYEEKVKRRQEADAQREELQKQLRAKDEEKRKLLEKLGKKAGEKVKTAEDTPMESNDSALIDQLSSLQAEALNLGTHGDVSPFSSRGRGRGGYRGRGAFAPRARGYYGSYRGAYRGRGFTGSPFGTARGGVKRWDSRPKRIAANGAEPGSQKDEALREYLLNNFDFESIDQHPDRKDAQIITFKERYVAEKFIDESSEIPDVGQLELSWVTNTPAASAAQTEAASKAEPVSAEQLESEGDVDMEEQAEHMEQTEQTNGGTDTAVNGGDADYDVADDEDRWMAA</sequence>
<feature type="compositionally biased region" description="Low complexity" evidence="5">
    <location>
        <begin position="692"/>
        <end position="707"/>
    </location>
</feature>